<name>G2HGZ4_PANTR</name>
<organism evidence="1">
    <name type="scientific">Pan troglodytes</name>
    <name type="common">Chimpanzee</name>
    <dbReference type="NCBI Taxonomy" id="9598"/>
    <lineage>
        <taxon>Eukaryota</taxon>
        <taxon>Metazoa</taxon>
        <taxon>Chordata</taxon>
        <taxon>Craniata</taxon>
        <taxon>Vertebrata</taxon>
        <taxon>Euteleostomi</taxon>
        <taxon>Mammalia</taxon>
        <taxon>Eutheria</taxon>
        <taxon>Euarchontoglires</taxon>
        <taxon>Primates</taxon>
        <taxon>Haplorrhini</taxon>
        <taxon>Catarrhini</taxon>
        <taxon>Hominidae</taxon>
        <taxon>Pan</taxon>
    </lineage>
</organism>
<dbReference type="PANTHER" id="PTHR12138">
    <property type="entry name" value="PRIMATE-EXPANDED PROTEIN FAMILY"/>
    <property type="match status" value="1"/>
</dbReference>
<dbReference type="EMBL" id="AK306008">
    <property type="protein sequence ID" value="BAK63002.1"/>
    <property type="molecule type" value="mRNA"/>
</dbReference>
<dbReference type="AlphaFoldDB" id="G2HGZ4"/>
<accession>G2HGZ4</accession>
<dbReference type="PANTHER" id="PTHR12138:SF133">
    <property type="entry name" value="SECRETED PROTEIN"/>
    <property type="match status" value="1"/>
</dbReference>
<dbReference type="PRINTS" id="PR02045">
    <property type="entry name" value="F138DOMAIN"/>
</dbReference>
<proteinExistence type="evidence at transcript level"/>
<reference evidence="1" key="1">
    <citation type="journal article" date="2011" name="Funct. Integr. Genomics">
        <title>Major chimpanzee-specific structural changes in sperm development-associated genes.</title>
        <authorList>
            <person name="Kim R.N."/>
            <person name="Kim D.W."/>
            <person name="Choi S.H."/>
            <person name="Chae S.H."/>
            <person name="Nam S.H."/>
            <person name="Kim D.W."/>
            <person name="Kim A."/>
            <person name="Kang A."/>
            <person name="Park K.H."/>
            <person name="Lee Y.S."/>
            <person name="Hirai M."/>
            <person name="Suzuki Y."/>
            <person name="Sugano S."/>
            <person name="Hashimoto K."/>
            <person name="Kim D.S."/>
            <person name="Park H.S."/>
        </authorList>
    </citation>
    <scope>NUCLEOTIDE SEQUENCE</scope>
    <source>
        <tissue evidence="1">Testis</tissue>
    </source>
</reference>
<protein>
    <submittedName>
        <fullName evidence="1">Uncharacterized protein</fullName>
    </submittedName>
</protein>
<sequence>MCQRCWTHKTPKPQTLPWTPNIRHPRTIGNLLRTTWRWSLTLLLRLECSGTILAHHNLRLPDSSHFPASASRVAGITGSCHRTQLIFVILVERRCHHVGQACLELLTLRYLPTSASQSAGIIGLSHHARMNHKL</sequence>
<evidence type="ECO:0000313" key="1">
    <source>
        <dbReference type="EMBL" id="BAK63002.1"/>
    </source>
</evidence>